<organism evidence="1 2">
    <name type="scientific">Succinivibrio dextrinosolvens DSM 3072</name>
    <dbReference type="NCBI Taxonomy" id="1123324"/>
    <lineage>
        <taxon>Bacteria</taxon>
        <taxon>Pseudomonadati</taxon>
        <taxon>Pseudomonadota</taxon>
        <taxon>Gammaproteobacteria</taxon>
        <taxon>Aeromonadales</taxon>
        <taxon>Succinivibrionaceae</taxon>
        <taxon>Succinivibrio</taxon>
    </lineage>
</organism>
<gene>
    <name evidence="1" type="ORF">SAMN02745213_01771</name>
</gene>
<evidence type="ECO:0008006" key="3">
    <source>
        <dbReference type="Google" id="ProtNLM"/>
    </source>
</evidence>
<accession>A0A1T4VNU9</accession>
<proteinExistence type="predicted"/>
<dbReference type="AlphaFoldDB" id="A0A1T4VNU9"/>
<evidence type="ECO:0000313" key="1">
    <source>
        <dbReference type="EMBL" id="SKA66191.1"/>
    </source>
</evidence>
<dbReference type="EMBL" id="FUXX01000034">
    <property type="protein sequence ID" value="SKA66191.1"/>
    <property type="molecule type" value="Genomic_DNA"/>
</dbReference>
<sequence length="352" mass="41142">MTRIIANKEKNKEITNANLLILPPAPYKFSLIRLDYPANLAIELKKQNIKYSIAALFDIAPLLTLIEGSLKKEKNLKGKSCSFIIDCKEYAKMLYRGEETQTNKNKCSKNFYKVLHLINAIDFSFPNIKSKNMNSYLKKNRKEKHIIKFKLEKGNKCVVTITEEFNKYVEKKINQKTGNCIRIFEKGRKYLGELRQAQRAYAYFIEEIYYQSEIELNKDPIFAKRKKIERLNFLFSNESIFKKKKDNSSHQFSFTEIKKAAEKAFRNKKIGNQELHEIVLENLNNATTQGISPQQIYENGRKAFAEIKEAQRLGKTDEEMKQIFSFHSLNPRQKNICRMIANQQSYGVQDAL</sequence>
<evidence type="ECO:0000313" key="2">
    <source>
        <dbReference type="Proteomes" id="UP000242432"/>
    </source>
</evidence>
<dbReference type="RefSeq" id="WP_078929150.1">
    <property type="nucleotide sequence ID" value="NZ_FUXX01000034.1"/>
</dbReference>
<reference evidence="2" key="1">
    <citation type="submission" date="2017-02" db="EMBL/GenBank/DDBJ databases">
        <authorList>
            <person name="Varghese N."/>
            <person name="Submissions S."/>
        </authorList>
    </citation>
    <scope>NUCLEOTIDE SEQUENCE [LARGE SCALE GENOMIC DNA]</scope>
    <source>
        <strain evidence="2">DSM 3072</strain>
    </source>
</reference>
<name>A0A1T4VNU9_9GAMM</name>
<keyword evidence="2" id="KW-1185">Reference proteome</keyword>
<dbReference type="Proteomes" id="UP000242432">
    <property type="component" value="Unassembled WGS sequence"/>
</dbReference>
<protein>
    <recommendedName>
        <fullName evidence="3">Initiator Replication protein</fullName>
    </recommendedName>
</protein>